<feature type="disulfide bond" description="Redox-active" evidence="4">
    <location>
        <begin position="62"/>
        <end position="65"/>
    </location>
</feature>
<dbReference type="PROSITE" id="PS00194">
    <property type="entry name" value="THIOREDOXIN_1"/>
    <property type="match status" value="1"/>
</dbReference>
<keyword evidence="9" id="KW-1185">Reference proteome</keyword>
<organism evidence="7 10">
    <name type="scientific">Pseudoduganella umbonata</name>
    <dbReference type="NCBI Taxonomy" id="864828"/>
    <lineage>
        <taxon>Bacteria</taxon>
        <taxon>Pseudomonadati</taxon>
        <taxon>Pseudomonadota</taxon>
        <taxon>Betaproteobacteria</taxon>
        <taxon>Burkholderiales</taxon>
        <taxon>Oxalobacteraceae</taxon>
        <taxon>Telluria group</taxon>
        <taxon>Pseudoduganella</taxon>
    </lineage>
</organism>
<dbReference type="PANTHER" id="PTHR35891:SF3">
    <property type="entry name" value="THIOL:DISULFIDE INTERCHANGE PROTEIN DSBL"/>
    <property type="match status" value="1"/>
</dbReference>
<dbReference type="EMBL" id="CP040017">
    <property type="protein sequence ID" value="QCP13287.1"/>
    <property type="molecule type" value="Genomic_DNA"/>
</dbReference>
<evidence type="ECO:0000256" key="5">
    <source>
        <dbReference type="SAM" id="SignalP"/>
    </source>
</evidence>
<dbReference type="GO" id="GO:0042597">
    <property type="term" value="C:periplasmic space"/>
    <property type="evidence" value="ECO:0007669"/>
    <property type="project" value="UniProtKB-SubCell"/>
</dbReference>
<reference evidence="7 10" key="2">
    <citation type="submission" date="2020-08" db="EMBL/GenBank/DDBJ databases">
        <title>Genomic Encyclopedia of Type Strains, Phase III (KMG-III): the genomes of soil and plant-associated and newly described type strains.</title>
        <authorList>
            <person name="Whitman W."/>
        </authorList>
    </citation>
    <scope>NUCLEOTIDE SEQUENCE [LARGE SCALE GENOMIC DNA]</scope>
    <source>
        <strain evidence="7 10">CECT 7753</strain>
    </source>
</reference>
<proteinExistence type="inferred from homology"/>
<evidence type="ECO:0000313" key="8">
    <source>
        <dbReference type="EMBL" id="QCP13287.1"/>
    </source>
</evidence>
<dbReference type="CDD" id="cd03019">
    <property type="entry name" value="DsbA_DsbA"/>
    <property type="match status" value="1"/>
</dbReference>
<evidence type="ECO:0000259" key="6">
    <source>
        <dbReference type="PROSITE" id="PS51352"/>
    </source>
</evidence>
<evidence type="ECO:0000256" key="4">
    <source>
        <dbReference type="PIRSR" id="PIRSR001488-1"/>
    </source>
</evidence>
<dbReference type="GO" id="GO:0015036">
    <property type="term" value="F:disulfide oxidoreductase activity"/>
    <property type="evidence" value="ECO:0007669"/>
    <property type="project" value="UniProtKB-ARBA"/>
</dbReference>
<keyword evidence="3" id="KW-0574">Periplasm</keyword>
<dbReference type="Gene3D" id="3.40.30.10">
    <property type="entry name" value="Glutaredoxin"/>
    <property type="match status" value="1"/>
</dbReference>
<dbReference type="EMBL" id="JACHXS010000013">
    <property type="protein sequence ID" value="MBB3224521.1"/>
    <property type="molecule type" value="Genomic_DNA"/>
</dbReference>
<dbReference type="PIRSF" id="PIRSF001488">
    <property type="entry name" value="Tdi_protein"/>
    <property type="match status" value="1"/>
</dbReference>
<protein>
    <recommendedName>
        <fullName evidence="3">Thiol:disulfide interchange protein</fullName>
    </recommendedName>
</protein>
<dbReference type="Proteomes" id="UP000584325">
    <property type="component" value="Unassembled WGS sequence"/>
</dbReference>
<dbReference type="InterPro" id="IPR013766">
    <property type="entry name" value="Thioredoxin_domain"/>
</dbReference>
<dbReference type="InterPro" id="IPR036249">
    <property type="entry name" value="Thioredoxin-like_sf"/>
</dbReference>
<dbReference type="InterPro" id="IPR050824">
    <property type="entry name" value="Thiol_disulfide_DsbA"/>
</dbReference>
<evidence type="ECO:0000256" key="1">
    <source>
        <dbReference type="ARBA" id="ARBA00022729"/>
    </source>
</evidence>
<evidence type="ECO:0000256" key="3">
    <source>
        <dbReference type="PIRNR" id="PIRNR001488"/>
    </source>
</evidence>
<dbReference type="Proteomes" id="UP000298763">
    <property type="component" value="Chromosome"/>
</dbReference>
<dbReference type="InterPro" id="IPR023205">
    <property type="entry name" value="DsbA/DsbL"/>
</dbReference>
<dbReference type="RefSeq" id="WP_137316077.1">
    <property type="nucleotide sequence ID" value="NZ_CP040017.1"/>
</dbReference>
<dbReference type="SUPFAM" id="SSF52833">
    <property type="entry name" value="Thioredoxin-like"/>
    <property type="match status" value="1"/>
</dbReference>
<feature type="domain" description="Thioredoxin" evidence="6">
    <location>
        <begin position="14"/>
        <end position="171"/>
    </location>
</feature>
<evidence type="ECO:0000313" key="9">
    <source>
        <dbReference type="Proteomes" id="UP000298763"/>
    </source>
</evidence>
<dbReference type="PANTHER" id="PTHR35891">
    <property type="entry name" value="THIOL:DISULFIDE INTERCHANGE PROTEIN DSBA"/>
    <property type="match status" value="1"/>
</dbReference>
<dbReference type="AlphaFoldDB" id="A0A4P8HTL0"/>
<dbReference type="OrthoDB" id="9784896at2"/>
<keyword evidence="1 5" id="KW-0732">Signal</keyword>
<accession>A0A4P8HTL0</accession>
<gene>
    <name evidence="8" type="ORF">FCL38_24795</name>
    <name evidence="7" type="ORF">FHS02_005386</name>
</gene>
<name>A0A4P8HTL0_9BURK</name>
<sequence>MRLLKQILSATVFCAVGLAFAGGAAASPAAPKEGAEYKALPAPQPTDTGKKVEVIEFFAYWCPHCHTFDPILSAWVKKQGDNIVFKRVHVPYNERLAPQQKLYYALESLGLADALQAKVLAALHGGGQRFTSDDEVFDWVAQNGVDRQKFIDAYRSFGVAGKVRRSSALMENYKVEYWPLIIVDGRWQASPSLTGEANKNLTTEAAQQQATTQVLDFLVAKAKAEKK</sequence>
<evidence type="ECO:0000256" key="2">
    <source>
        <dbReference type="ARBA" id="ARBA00023284"/>
    </source>
</evidence>
<keyword evidence="2" id="KW-0676">Redox-active center</keyword>
<feature type="signal peptide" evidence="5">
    <location>
        <begin position="1"/>
        <end position="21"/>
    </location>
</feature>
<dbReference type="Pfam" id="PF00085">
    <property type="entry name" value="Thioredoxin"/>
    <property type="match status" value="1"/>
</dbReference>
<comment type="similarity">
    <text evidence="3">Belongs to the thioredoxin family.</text>
</comment>
<evidence type="ECO:0000313" key="10">
    <source>
        <dbReference type="Proteomes" id="UP000584325"/>
    </source>
</evidence>
<evidence type="ECO:0000313" key="7">
    <source>
        <dbReference type="EMBL" id="MBB3224521.1"/>
    </source>
</evidence>
<dbReference type="PROSITE" id="PS51352">
    <property type="entry name" value="THIOREDOXIN_2"/>
    <property type="match status" value="1"/>
</dbReference>
<feature type="chain" id="PRO_5044607469" description="Thiol:disulfide interchange protein" evidence="5">
    <location>
        <begin position="22"/>
        <end position="227"/>
    </location>
</feature>
<reference evidence="8 9" key="1">
    <citation type="submission" date="2019-05" db="EMBL/GenBank/DDBJ databases">
        <title>Draft Genome Sequences of Six Type Strains of the Genus Massilia.</title>
        <authorList>
            <person name="Miess H."/>
            <person name="Frediansyhah A."/>
            <person name="Gross H."/>
        </authorList>
    </citation>
    <scope>NUCLEOTIDE SEQUENCE [LARGE SCALE GENOMIC DNA]</scope>
    <source>
        <strain evidence="8 9">DSMZ 26121</strain>
    </source>
</reference>
<dbReference type="InterPro" id="IPR017937">
    <property type="entry name" value="Thioredoxin_CS"/>
</dbReference>
<keyword evidence="3" id="KW-1015">Disulfide bond</keyword>
<comment type="subcellular location">
    <subcellularLocation>
        <location evidence="3">Periplasm</location>
    </subcellularLocation>
</comment>